<dbReference type="EMBL" id="JACXZA010000001">
    <property type="protein sequence ID" value="MBD3917754.1"/>
    <property type="molecule type" value="Genomic_DNA"/>
</dbReference>
<reference evidence="4 5" key="1">
    <citation type="submission" date="2020-09" db="EMBL/GenBank/DDBJ databases">
        <title>Paenibacillus sp. strain PR3 16S rRNA gene Genome sequencing and assembly.</title>
        <authorList>
            <person name="Kim J."/>
        </authorList>
    </citation>
    <scope>NUCLEOTIDE SEQUENCE [LARGE SCALE GENOMIC DNA]</scope>
    <source>
        <strain evidence="4 5">PR3</strain>
    </source>
</reference>
<keyword evidence="2" id="KW-0812">Transmembrane</keyword>
<dbReference type="SUPFAM" id="SSF110997">
    <property type="entry name" value="Sporulation related repeat"/>
    <property type="match status" value="1"/>
</dbReference>
<keyword evidence="2" id="KW-0472">Membrane</keyword>
<dbReference type="Proteomes" id="UP000609346">
    <property type="component" value="Unassembled WGS sequence"/>
</dbReference>
<organism evidence="4 5">
    <name type="scientific">Paenibacillus terricola</name>
    <dbReference type="NCBI Taxonomy" id="2763503"/>
    <lineage>
        <taxon>Bacteria</taxon>
        <taxon>Bacillati</taxon>
        <taxon>Bacillota</taxon>
        <taxon>Bacilli</taxon>
        <taxon>Bacillales</taxon>
        <taxon>Paenibacillaceae</taxon>
        <taxon>Paenibacillus</taxon>
    </lineage>
</organism>
<sequence length="491" mass="52510">MKRDTRLTFRFDGTSPADSARQFDTQPLQDDIQALEELIRHGNSSAEAKSEMQHVVDKPDAESADHAPNRPSVWHFPEPIHKSKQNRVETERKSSSGAKRIEAEVMNNEMSSLDLIASNQSLPPAIEQTQPLVVIAPPTEISPTLPVHAYDWGIAEEDRESKSDKGTGGFRYADINHIRSSRGPSWLKVFASVAGAIATGALFGYMALALFAGEGPWAGGSGEKTPNEAEQTTITLPGASGNQTDTQTGTSGAAPEAGTDSSATGTDPVASPDKPSDASAATVQIAVPGQTYQALQYGVFSSAEGADAAVAELKDKGLAAYRWDTAADFRVYVGISNDRDGAAALTKQLDGLEVYVKAIELPSIESMPFNGDAELLKQYWKQTSELIAVLDRLTLDQLSQNKMEPFSTAVSAAWKKMHEQWLTTSSAVTAKLSGDKASAGANRLSQSINTAAVSLEQYDKKPSAAYLWNVQSALMGAVFAEKGWLDSNAGL</sequence>
<feature type="compositionally biased region" description="Polar residues" evidence="1">
    <location>
        <begin position="234"/>
        <end position="251"/>
    </location>
</feature>
<dbReference type="InterPro" id="IPR007730">
    <property type="entry name" value="SPOR-like_dom"/>
</dbReference>
<evidence type="ECO:0000259" key="3">
    <source>
        <dbReference type="PROSITE" id="PS51724"/>
    </source>
</evidence>
<feature type="compositionally biased region" description="Basic and acidic residues" evidence="1">
    <location>
        <begin position="78"/>
        <end position="100"/>
    </location>
</feature>
<feature type="region of interest" description="Disordered" evidence="1">
    <location>
        <begin position="40"/>
        <end position="100"/>
    </location>
</feature>
<evidence type="ECO:0000256" key="1">
    <source>
        <dbReference type="SAM" id="MobiDB-lite"/>
    </source>
</evidence>
<feature type="compositionally biased region" description="Low complexity" evidence="1">
    <location>
        <begin position="267"/>
        <end position="280"/>
    </location>
</feature>
<keyword evidence="2" id="KW-1133">Transmembrane helix</keyword>
<keyword evidence="5" id="KW-1185">Reference proteome</keyword>
<dbReference type="PROSITE" id="PS51724">
    <property type="entry name" value="SPOR"/>
    <property type="match status" value="1"/>
</dbReference>
<feature type="region of interest" description="Disordered" evidence="1">
    <location>
        <begin position="234"/>
        <end position="280"/>
    </location>
</feature>
<accession>A0ABR8MP18</accession>
<feature type="domain" description="SPOR" evidence="3">
    <location>
        <begin position="287"/>
        <end position="362"/>
    </location>
</feature>
<dbReference type="Pfam" id="PF05036">
    <property type="entry name" value="SPOR"/>
    <property type="match status" value="1"/>
</dbReference>
<feature type="region of interest" description="Disordered" evidence="1">
    <location>
        <begin position="1"/>
        <end position="25"/>
    </location>
</feature>
<comment type="caution">
    <text evidence="4">The sequence shown here is derived from an EMBL/GenBank/DDBJ whole genome shotgun (WGS) entry which is preliminary data.</text>
</comment>
<evidence type="ECO:0000313" key="4">
    <source>
        <dbReference type="EMBL" id="MBD3917754.1"/>
    </source>
</evidence>
<dbReference type="RefSeq" id="WP_191202023.1">
    <property type="nucleotide sequence ID" value="NZ_JACXZA010000001.1"/>
</dbReference>
<protein>
    <submittedName>
        <fullName evidence="4">SPOR domain-containing protein</fullName>
    </submittedName>
</protein>
<feature type="compositionally biased region" description="Basic and acidic residues" evidence="1">
    <location>
        <begin position="48"/>
        <end position="68"/>
    </location>
</feature>
<dbReference type="Gene3D" id="3.30.70.1070">
    <property type="entry name" value="Sporulation related repeat"/>
    <property type="match status" value="1"/>
</dbReference>
<proteinExistence type="predicted"/>
<name>A0ABR8MP18_9BACL</name>
<gene>
    <name evidence="4" type="ORF">H8B09_03245</name>
</gene>
<dbReference type="InterPro" id="IPR036680">
    <property type="entry name" value="SPOR-like_sf"/>
</dbReference>
<evidence type="ECO:0000256" key="2">
    <source>
        <dbReference type="SAM" id="Phobius"/>
    </source>
</evidence>
<feature type="transmembrane region" description="Helical" evidence="2">
    <location>
        <begin position="189"/>
        <end position="212"/>
    </location>
</feature>
<evidence type="ECO:0000313" key="5">
    <source>
        <dbReference type="Proteomes" id="UP000609346"/>
    </source>
</evidence>